<dbReference type="InterPro" id="IPR029058">
    <property type="entry name" value="AB_hydrolase_fold"/>
</dbReference>
<dbReference type="Gene3D" id="3.40.50.1820">
    <property type="entry name" value="alpha/beta hydrolase"/>
    <property type="match status" value="1"/>
</dbReference>
<sequence>MKWVWRGLGVIAALLVAAFLVLRVPDTDPAEMRAKYGTAPSQFLDIGEGREIHVRDEGPRDAPVIVLLHGSNADLHTWQEWAEILREDFRVIRFDQRGHGLTGPAPDDDYSAEGFGVDIDAVTAKLGVDTFTLAGNSMGGGIAMAYALDKPWRLDALVLVDAGGAPVKREGGGNLAFTLAGMPVVGDVLSQLLPRSLVAKSLSQSVSNQEVVTEEAVTRYWELARYPGNRGATRKRFSAPRTAFDPAEIARVKVPTLVMWGKEDALIPYAAGEWYAEHLPGATLVAYDGIGHIPMEEAPERSATDLMIWLGDALVPPELPKAERDMEPAQGEAVLSP</sequence>
<dbReference type="PRINTS" id="PR00111">
    <property type="entry name" value="ABHYDROLASE"/>
</dbReference>
<dbReference type="Proteomes" id="UP000824281">
    <property type="component" value="Chromosome"/>
</dbReference>
<reference evidence="3 4" key="1">
    <citation type="submission" date="2021-08" db="EMBL/GenBank/DDBJ databases">
        <title>Comparative Genomics Analysis of the Genus Qipengyuania Reveals Extensive Genetic Diversity and Metabolic Versatility, Including the Description of Fifteen Novel Species.</title>
        <authorList>
            <person name="Liu Y."/>
        </authorList>
    </citation>
    <scope>NUCLEOTIDE SEQUENCE [LARGE SCALE GENOMIC DNA]</scope>
    <source>
        <strain evidence="3 4">1NDH13</strain>
    </source>
</reference>
<evidence type="ECO:0000256" key="1">
    <source>
        <dbReference type="ARBA" id="ARBA00022801"/>
    </source>
</evidence>
<dbReference type="RefSeq" id="WP_221424574.1">
    <property type="nucleotide sequence ID" value="NZ_CP081295.1"/>
</dbReference>
<evidence type="ECO:0000259" key="2">
    <source>
        <dbReference type="Pfam" id="PF00561"/>
    </source>
</evidence>
<dbReference type="PANTHER" id="PTHR43798:SF31">
    <property type="entry name" value="AB HYDROLASE SUPERFAMILY PROTEIN YCLE"/>
    <property type="match status" value="1"/>
</dbReference>
<proteinExistence type="predicted"/>
<dbReference type="GO" id="GO:0016787">
    <property type="term" value="F:hydrolase activity"/>
    <property type="evidence" value="ECO:0007669"/>
    <property type="project" value="UniProtKB-KW"/>
</dbReference>
<evidence type="ECO:0000313" key="3">
    <source>
        <dbReference type="EMBL" id="QZD89067.1"/>
    </source>
</evidence>
<dbReference type="Pfam" id="PF00561">
    <property type="entry name" value="Abhydrolase_1"/>
    <property type="match status" value="1"/>
</dbReference>
<protein>
    <submittedName>
        <fullName evidence="3">Alpha/beta hydrolase</fullName>
    </submittedName>
</protein>
<dbReference type="EMBL" id="CP081295">
    <property type="protein sequence ID" value="QZD89067.1"/>
    <property type="molecule type" value="Genomic_DNA"/>
</dbReference>
<accession>A0ABX8ZJA3</accession>
<dbReference type="SUPFAM" id="SSF53474">
    <property type="entry name" value="alpha/beta-Hydrolases"/>
    <property type="match status" value="1"/>
</dbReference>
<keyword evidence="4" id="KW-1185">Reference proteome</keyword>
<organism evidence="3 4">
    <name type="scientific">Qipengyuania aurantiaca</name>
    <dbReference type="NCBI Taxonomy" id="2867233"/>
    <lineage>
        <taxon>Bacteria</taxon>
        <taxon>Pseudomonadati</taxon>
        <taxon>Pseudomonadota</taxon>
        <taxon>Alphaproteobacteria</taxon>
        <taxon>Sphingomonadales</taxon>
        <taxon>Erythrobacteraceae</taxon>
        <taxon>Qipengyuania</taxon>
    </lineage>
</organism>
<dbReference type="InterPro" id="IPR050266">
    <property type="entry name" value="AB_hydrolase_sf"/>
</dbReference>
<dbReference type="PANTHER" id="PTHR43798">
    <property type="entry name" value="MONOACYLGLYCEROL LIPASE"/>
    <property type="match status" value="1"/>
</dbReference>
<feature type="domain" description="AB hydrolase-1" evidence="2">
    <location>
        <begin position="63"/>
        <end position="299"/>
    </location>
</feature>
<keyword evidence="1 3" id="KW-0378">Hydrolase</keyword>
<gene>
    <name evidence="3" type="ORF">K3148_09480</name>
</gene>
<dbReference type="InterPro" id="IPR000073">
    <property type="entry name" value="AB_hydrolase_1"/>
</dbReference>
<name>A0ABX8ZJA3_9SPHN</name>
<evidence type="ECO:0000313" key="4">
    <source>
        <dbReference type="Proteomes" id="UP000824281"/>
    </source>
</evidence>